<dbReference type="RefSeq" id="WP_285049200.1">
    <property type="nucleotide sequence ID" value="NZ_JAMGTK010000019.1"/>
</dbReference>
<organism evidence="1 2">
    <name type="scientific">Fusobacterium necrophorum</name>
    <dbReference type="NCBI Taxonomy" id="859"/>
    <lineage>
        <taxon>Bacteria</taxon>
        <taxon>Fusobacteriati</taxon>
        <taxon>Fusobacteriota</taxon>
        <taxon>Fusobacteriia</taxon>
        <taxon>Fusobacteriales</taxon>
        <taxon>Fusobacteriaceae</taxon>
        <taxon>Fusobacterium</taxon>
    </lineage>
</organism>
<gene>
    <name evidence="1" type="ORF">MWG07_09950</name>
</gene>
<reference evidence="1" key="2">
    <citation type="submission" date="2022-04" db="EMBL/GenBank/DDBJ databases">
        <authorList>
            <person name="Livingstone P.G."/>
        </authorList>
    </citation>
    <scope>NUCLEOTIDE SEQUENCE</scope>
    <source>
        <strain evidence="1">BRON_8</strain>
    </source>
</reference>
<accession>A0AAW6WDI8</accession>
<evidence type="ECO:0000313" key="2">
    <source>
        <dbReference type="Proteomes" id="UP001173223"/>
    </source>
</evidence>
<reference evidence="1" key="1">
    <citation type="journal article" date="2022" name="Gene">
        <title>A genome-led study on the pathogenesis of Fusobacterium necrophorum infections.</title>
        <authorList>
            <person name="Thapa G."/>
            <person name="Jayal A."/>
            <person name="Sikazwe E."/>
            <person name="Perry T."/>
            <person name="Mohammed Al Balushi A."/>
            <person name="Livingstone P."/>
        </authorList>
    </citation>
    <scope>NUCLEOTIDE SEQUENCE</scope>
    <source>
        <strain evidence="1">BRON_8</strain>
    </source>
</reference>
<proteinExistence type="predicted"/>
<protein>
    <recommendedName>
        <fullName evidence="3">HigA2-like helix-turn-helix domain-containing protein</fullName>
    </recommendedName>
</protein>
<comment type="caution">
    <text evidence="1">The sequence shown here is derived from an EMBL/GenBank/DDBJ whole genome shotgun (WGS) entry which is preliminary data.</text>
</comment>
<evidence type="ECO:0000313" key="1">
    <source>
        <dbReference type="EMBL" id="MDK4512572.1"/>
    </source>
</evidence>
<evidence type="ECO:0008006" key="3">
    <source>
        <dbReference type="Google" id="ProtNLM"/>
    </source>
</evidence>
<dbReference type="AlphaFoldDB" id="A0AAW6WDI8"/>
<dbReference type="Proteomes" id="UP001173223">
    <property type="component" value="Unassembled WGS sequence"/>
</dbReference>
<sequence>MDTLEVFRKIDLDIRLNYDSKAEFGRKVGLNRKKISEFLKTLQRNCKGNDFNKIASILEKAGYKITIEKINHD</sequence>
<dbReference type="EMBL" id="JAMGTK010000019">
    <property type="protein sequence ID" value="MDK4512572.1"/>
    <property type="molecule type" value="Genomic_DNA"/>
</dbReference>
<keyword evidence="2" id="KW-1185">Reference proteome</keyword>
<name>A0AAW6WDI8_9FUSO</name>